<evidence type="ECO:0000313" key="2">
    <source>
        <dbReference type="Proteomes" id="UP001549104"/>
    </source>
</evidence>
<dbReference type="RefSeq" id="WP_342538286.1">
    <property type="nucleotide sequence ID" value="NZ_JBEPME010000002.1"/>
</dbReference>
<reference evidence="1 2" key="1">
    <citation type="submission" date="2024-06" db="EMBL/GenBank/DDBJ databases">
        <title>Sorghum-associated microbial communities from plants grown in Nebraska, USA.</title>
        <authorList>
            <person name="Schachtman D."/>
        </authorList>
    </citation>
    <scope>NUCLEOTIDE SEQUENCE [LARGE SCALE GENOMIC DNA]</scope>
    <source>
        <strain evidence="1 2">1288</strain>
    </source>
</reference>
<dbReference type="Gene3D" id="1.25.40.750">
    <property type="entry name" value="Domain of unknown function DUF5071"/>
    <property type="match status" value="1"/>
</dbReference>
<sequence length="158" mass="18722">MRDYINIEDEEINYYVYNLNWQLPKEIQEEAIEILSKIPPEKVDMIIPKYGKSCWENGVYILKEMGYPRNRKALPKLASLLQDRNWPGALDTIELFRILGKTISVPYIEKECDEAIKCNDADWLEHLYFSCESLCIVKEDFHNPMTYLQMKNTAEDLY</sequence>
<keyword evidence="2" id="KW-1185">Reference proteome</keyword>
<dbReference type="Proteomes" id="UP001549104">
    <property type="component" value="Unassembled WGS sequence"/>
</dbReference>
<dbReference type="InterPro" id="IPR038692">
    <property type="entry name" value="Cthe_2751_sf"/>
</dbReference>
<organism evidence="1 2">
    <name type="scientific">Sporosarcina psychrophila</name>
    <name type="common">Bacillus psychrophilus</name>
    <dbReference type="NCBI Taxonomy" id="1476"/>
    <lineage>
        <taxon>Bacteria</taxon>
        <taxon>Bacillati</taxon>
        <taxon>Bacillota</taxon>
        <taxon>Bacilli</taxon>
        <taxon>Bacillales</taxon>
        <taxon>Caryophanaceae</taxon>
        <taxon>Sporosarcina</taxon>
    </lineage>
</organism>
<proteinExistence type="predicted"/>
<dbReference type="EMBL" id="JBEPME010000002">
    <property type="protein sequence ID" value="MET3657136.1"/>
    <property type="molecule type" value="Genomic_DNA"/>
</dbReference>
<protein>
    <recommendedName>
        <fullName evidence="3">DUF5071 domain-containing protein</fullName>
    </recommendedName>
</protein>
<comment type="caution">
    <text evidence="1">The sequence shown here is derived from an EMBL/GenBank/DDBJ whole genome shotgun (WGS) entry which is preliminary data.</text>
</comment>
<name>A0ABV2K7S6_SPOPS</name>
<gene>
    <name evidence="1" type="ORF">ABIC55_002223</name>
</gene>
<accession>A0ABV2K7S6</accession>
<evidence type="ECO:0000313" key="1">
    <source>
        <dbReference type="EMBL" id="MET3657136.1"/>
    </source>
</evidence>
<evidence type="ECO:0008006" key="3">
    <source>
        <dbReference type="Google" id="ProtNLM"/>
    </source>
</evidence>